<accession>A0AAW4U924</accession>
<organism evidence="2 3">
    <name type="scientific">Megamonas funiformis</name>
    <dbReference type="NCBI Taxonomy" id="437897"/>
    <lineage>
        <taxon>Bacteria</taxon>
        <taxon>Bacillati</taxon>
        <taxon>Bacillota</taxon>
        <taxon>Negativicutes</taxon>
        <taxon>Selenomonadales</taxon>
        <taxon>Selenomonadaceae</taxon>
        <taxon>Megamonas</taxon>
    </lineage>
</organism>
<name>A0AAW4U924_9FIRM</name>
<dbReference type="Gene3D" id="3.30.70.2660">
    <property type="match status" value="1"/>
</dbReference>
<dbReference type="RefSeq" id="WP_227152665.1">
    <property type="nucleotide sequence ID" value="NZ_JAJCGD010000004.1"/>
</dbReference>
<dbReference type="Proteomes" id="UP001198190">
    <property type="component" value="Unassembled WGS sequence"/>
</dbReference>
<dbReference type="GO" id="GO:0051607">
    <property type="term" value="P:defense response to virus"/>
    <property type="evidence" value="ECO:0007669"/>
    <property type="project" value="UniProtKB-KW"/>
</dbReference>
<reference evidence="2" key="1">
    <citation type="submission" date="2021-10" db="EMBL/GenBank/DDBJ databases">
        <title>Collection of gut derived symbiotic bacterial strains cultured from healthy donors.</title>
        <authorList>
            <person name="Lin H."/>
            <person name="Littmann E."/>
            <person name="Claire K."/>
            <person name="Pamer E."/>
        </authorList>
    </citation>
    <scope>NUCLEOTIDE SEQUENCE</scope>
    <source>
        <strain evidence="2">MSK.7.16</strain>
    </source>
</reference>
<evidence type="ECO:0000313" key="3">
    <source>
        <dbReference type="Proteomes" id="UP001198190"/>
    </source>
</evidence>
<gene>
    <name evidence="2" type="primary">cas5b</name>
    <name evidence="2" type="ORF">LIY65_02535</name>
</gene>
<dbReference type="InterPro" id="IPR013421">
    <property type="entry name" value="CRISPR-assoc_prot_Cas5_HALMA"/>
</dbReference>
<proteinExistence type="predicted"/>
<dbReference type="NCBIfam" id="TIGR02592">
    <property type="entry name" value="cas_Cas5h"/>
    <property type="match status" value="1"/>
</dbReference>
<protein>
    <submittedName>
        <fullName evidence="2">Type I-B CRISPR-associated protein Cas5b</fullName>
    </submittedName>
</protein>
<dbReference type="EMBL" id="JAJCGD010000004">
    <property type="protein sequence ID" value="MCB6827558.1"/>
    <property type="molecule type" value="Genomic_DNA"/>
</dbReference>
<evidence type="ECO:0000256" key="1">
    <source>
        <dbReference type="ARBA" id="ARBA00023118"/>
    </source>
</evidence>
<evidence type="ECO:0000313" key="2">
    <source>
        <dbReference type="EMBL" id="MCB6827558.1"/>
    </source>
</evidence>
<dbReference type="InterPro" id="IPR013422">
    <property type="entry name" value="CRISPR-assoc_prot_Cas5_N"/>
</dbReference>
<dbReference type="Pfam" id="PF09704">
    <property type="entry name" value="Cas_Cas5d"/>
    <property type="match status" value="1"/>
</dbReference>
<sequence>MEILKFKLSGKSAFFKKPEVNTYCYFTYGNIHRIALLGILGAILGYKGYSQMKDILSIKEEIDLKPAYPEFYEKLKELKIAILPLNPKGVITKKIQIFNNSTGAGSKELDKKNKIEYGVNLIVKEQWLENPKWEICILLDCEEAKKIKEAIQNHKCKFYPYLGTNDHFADIEYLGVEEAKTIEDDMYRIDSFVFRDDVDILDLEREELENWKSQGKPMPKGIFKYEEALPYDINEITNNYKLQRFVYTGNLVELEEDRKVYHIQDKNKKEIEDKYIIFY</sequence>
<keyword evidence="1" id="KW-0051">Antiviral defense</keyword>
<dbReference type="InterPro" id="IPR021124">
    <property type="entry name" value="CRISPR-assoc_prot_Cas5"/>
</dbReference>
<dbReference type="NCBIfam" id="TIGR02593">
    <property type="entry name" value="CRISPR_cas5"/>
    <property type="match status" value="1"/>
</dbReference>
<dbReference type="AlphaFoldDB" id="A0AAW4U924"/>
<comment type="caution">
    <text evidence="2">The sequence shown here is derived from an EMBL/GenBank/DDBJ whole genome shotgun (WGS) entry which is preliminary data.</text>
</comment>
<dbReference type="GO" id="GO:0043571">
    <property type="term" value="P:maintenance of CRISPR repeat elements"/>
    <property type="evidence" value="ECO:0007669"/>
    <property type="project" value="InterPro"/>
</dbReference>